<dbReference type="GeneID" id="101845878"/>
<evidence type="ECO:0000313" key="3">
    <source>
        <dbReference type="Proteomes" id="UP000694888"/>
    </source>
</evidence>
<evidence type="ECO:0000313" key="4">
    <source>
        <dbReference type="RefSeq" id="XP_005107938.1"/>
    </source>
</evidence>
<feature type="signal peptide" evidence="2">
    <location>
        <begin position="1"/>
        <end position="22"/>
    </location>
</feature>
<evidence type="ECO:0000256" key="1">
    <source>
        <dbReference type="SAM" id="MobiDB-lite"/>
    </source>
</evidence>
<keyword evidence="3" id="KW-1185">Reference proteome</keyword>
<protein>
    <submittedName>
        <fullName evidence="4">Uncharacterized protein LOC101845878</fullName>
    </submittedName>
</protein>
<dbReference type="Gene3D" id="6.20.200.20">
    <property type="match status" value="1"/>
</dbReference>
<reference evidence="4" key="1">
    <citation type="submission" date="2025-08" db="UniProtKB">
        <authorList>
            <consortium name="RefSeq"/>
        </authorList>
    </citation>
    <scope>IDENTIFICATION</scope>
</reference>
<organism evidence="3 4">
    <name type="scientific">Aplysia californica</name>
    <name type="common">California sea hare</name>
    <dbReference type="NCBI Taxonomy" id="6500"/>
    <lineage>
        <taxon>Eukaryota</taxon>
        <taxon>Metazoa</taxon>
        <taxon>Spiralia</taxon>
        <taxon>Lophotrochozoa</taxon>
        <taxon>Mollusca</taxon>
        <taxon>Gastropoda</taxon>
        <taxon>Heterobranchia</taxon>
        <taxon>Euthyneura</taxon>
        <taxon>Tectipleura</taxon>
        <taxon>Aplysiida</taxon>
        <taxon>Aplysioidea</taxon>
        <taxon>Aplysiidae</taxon>
        <taxon>Aplysia</taxon>
    </lineage>
</organism>
<feature type="compositionally biased region" description="Basic and acidic residues" evidence="1">
    <location>
        <begin position="92"/>
        <end position="102"/>
    </location>
</feature>
<accession>A0ABM0K3J8</accession>
<evidence type="ECO:0000256" key="2">
    <source>
        <dbReference type="SAM" id="SignalP"/>
    </source>
</evidence>
<name>A0ABM0K3J8_APLCA</name>
<keyword evidence="2" id="KW-0732">Signal</keyword>
<feature type="region of interest" description="Disordered" evidence="1">
    <location>
        <begin position="81"/>
        <end position="102"/>
    </location>
</feature>
<sequence length="102" mass="11831">MTSIRLISCLMVLMVTLNVALASQTACFAYGRYYQHNQIIPSTNRCSGCLCLNGRMDCRPFRNCEPPSWWYSAPPQQQERYYNNQENPEILPGHETHHGYDE</sequence>
<feature type="chain" id="PRO_5046213986" evidence="2">
    <location>
        <begin position="23"/>
        <end position="102"/>
    </location>
</feature>
<proteinExistence type="predicted"/>
<dbReference type="SUPFAM" id="SSF57603">
    <property type="entry name" value="FnI-like domain"/>
    <property type="match status" value="1"/>
</dbReference>
<dbReference type="Proteomes" id="UP000694888">
    <property type="component" value="Unplaced"/>
</dbReference>
<gene>
    <name evidence="4" type="primary">LOC101845878</name>
</gene>
<dbReference type="RefSeq" id="XP_005107938.1">
    <property type="nucleotide sequence ID" value="XM_005107881.3"/>
</dbReference>